<evidence type="ECO:0000313" key="8">
    <source>
        <dbReference type="EMBL" id="RDL30454.1"/>
    </source>
</evidence>
<evidence type="ECO:0000256" key="7">
    <source>
        <dbReference type="RuleBase" id="RU004335"/>
    </source>
</evidence>
<gene>
    <name evidence="8" type="ORF">BP5553_10332</name>
</gene>
<dbReference type="GeneID" id="43603181"/>
<accession>A0A370T9W3</accession>
<dbReference type="GO" id="GO:0009986">
    <property type="term" value="C:cell surface"/>
    <property type="evidence" value="ECO:0007669"/>
    <property type="project" value="TreeGrafter"/>
</dbReference>
<dbReference type="SUPFAM" id="SSF51445">
    <property type="entry name" value="(Trans)glycosidases"/>
    <property type="match status" value="1"/>
</dbReference>
<dbReference type="STRING" id="2656787.A0A370T9W3"/>
<evidence type="ECO:0000256" key="5">
    <source>
        <dbReference type="ARBA" id="ARBA00022729"/>
    </source>
</evidence>
<comment type="caution">
    <text evidence="8">The sequence shown here is derived from an EMBL/GenBank/DDBJ whole genome shotgun (WGS) entry which is preliminary data.</text>
</comment>
<proteinExistence type="inferred from homology"/>
<dbReference type="Proteomes" id="UP000254866">
    <property type="component" value="Unassembled WGS sequence"/>
</dbReference>
<evidence type="ECO:0000256" key="1">
    <source>
        <dbReference type="ARBA" id="ARBA00004191"/>
    </source>
</evidence>
<dbReference type="GO" id="GO:0009277">
    <property type="term" value="C:fungal-type cell wall"/>
    <property type="evidence" value="ECO:0007669"/>
    <property type="project" value="TreeGrafter"/>
</dbReference>
<dbReference type="OrthoDB" id="941679at2759"/>
<dbReference type="GO" id="GO:0005576">
    <property type="term" value="C:extracellular region"/>
    <property type="evidence" value="ECO:0007669"/>
    <property type="project" value="TreeGrafter"/>
</dbReference>
<dbReference type="AlphaFoldDB" id="A0A370T9W3"/>
<evidence type="ECO:0000256" key="3">
    <source>
        <dbReference type="ARBA" id="ARBA00022512"/>
    </source>
</evidence>
<comment type="subcellular location">
    <subcellularLocation>
        <location evidence="1">Secreted</location>
        <location evidence="1">Cell wall</location>
    </subcellularLocation>
</comment>
<sequence>MKTTTFAVPPPSLLQLVSAHPLRRHAPQHQKKDGDVVATVVNTVYERATSGPRVIVYVDQEGWAYSTVTEQAAEPSPSPEVAPPAVIPAPVVVAAAVAPVSSPSSSSSPSSGEGSGFGFSYTPYNKDNTCKSQDQVRTDFAAIPSGYSRVRIYGTDCNQVSNVLSVAKSKGLTIFAGVYNIDNLSQEIGLITSAANGDWSTFDTISIGNELVNSGAASPEKVVAAVNSARSQLRSAGYTGPVVTVDTLVAARANPSLCDASDFCAVNCHPFFDGTIEAKESGAFLEREIPTLKSKLANQNQEIIITETGWPSKGDTNGAAVPSSENQVAAISSIKSSFSSNPGHIILFTTFNDLWKVSSPSQFSAEQYWGFLGDSPSG</sequence>
<evidence type="ECO:0000313" key="9">
    <source>
        <dbReference type="Proteomes" id="UP000254866"/>
    </source>
</evidence>
<protein>
    <submittedName>
        <fullName evidence="8">Glycoside hydrolase</fullName>
    </submittedName>
</protein>
<dbReference type="GO" id="GO:0042973">
    <property type="term" value="F:glucan endo-1,3-beta-D-glucosidase activity"/>
    <property type="evidence" value="ECO:0007669"/>
    <property type="project" value="TreeGrafter"/>
</dbReference>
<keyword evidence="5" id="KW-0732">Signal</keyword>
<dbReference type="InterPro" id="IPR050732">
    <property type="entry name" value="Beta-glucan_modifiers"/>
</dbReference>
<comment type="similarity">
    <text evidence="2 7">Belongs to the glycosyl hydrolase 17 family.</text>
</comment>
<keyword evidence="4" id="KW-0964">Secreted</keyword>
<dbReference type="RefSeq" id="XP_031864979.1">
    <property type="nucleotide sequence ID" value="XM_032018955.1"/>
</dbReference>
<evidence type="ECO:0000256" key="6">
    <source>
        <dbReference type="ARBA" id="ARBA00022801"/>
    </source>
</evidence>
<name>A0A370T9W3_9HELO</name>
<dbReference type="Pfam" id="PF00332">
    <property type="entry name" value="Glyco_hydro_17"/>
    <property type="match status" value="1"/>
</dbReference>
<dbReference type="Gene3D" id="3.20.20.80">
    <property type="entry name" value="Glycosidases"/>
    <property type="match status" value="2"/>
</dbReference>
<dbReference type="PANTHER" id="PTHR16631:SF14">
    <property type="entry name" value="FAMILY 17 GLUCOSIDASE SCW10-RELATED"/>
    <property type="match status" value="1"/>
</dbReference>
<keyword evidence="6 8" id="KW-0378">Hydrolase</keyword>
<dbReference type="InterPro" id="IPR000490">
    <property type="entry name" value="Glyco_hydro_17"/>
</dbReference>
<keyword evidence="9" id="KW-1185">Reference proteome</keyword>
<organism evidence="8 9">
    <name type="scientific">Venustampulla echinocandica</name>
    <dbReference type="NCBI Taxonomy" id="2656787"/>
    <lineage>
        <taxon>Eukaryota</taxon>
        <taxon>Fungi</taxon>
        <taxon>Dikarya</taxon>
        <taxon>Ascomycota</taxon>
        <taxon>Pezizomycotina</taxon>
        <taxon>Leotiomycetes</taxon>
        <taxon>Helotiales</taxon>
        <taxon>Pleuroascaceae</taxon>
        <taxon>Venustampulla</taxon>
    </lineage>
</organism>
<dbReference type="EMBL" id="NPIC01000015">
    <property type="protein sequence ID" value="RDL30454.1"/>
    <property type="molecule type" value="Genomic_DNA"/>
</dbReference>
<reference evidence="8 9" key="1">
    <citation type="journal article" date="2018" name="IMA Fungus">
        <title>IMA Genome-F 9: Draft genome sequence of Annulohypoxylon stygium, Aspergillus mulundensis, Berkeleyomyces basicola (syn. Thielaviopsis basicola), Ceratocystis smalleyi, two Cercospora beticola strains, Coleophoma cylindrospora, Fusarium fracticaudum, Phialophora cf. hyalina, and Morchella septimelata.</title>
        <authorList>
            <person name="Wingfield B.D."/>
            <person name="Bills G.F."/>
            <person name="Dong Y."/>
            <person name="Huang W."/>
            <person name="Nel W.J."/>
            <person name="Swalarsk-Parry B.S."/>
            <person name="Vaghefi N."/>
            <person name="Wilken P.M."/>
            <person name="An Z."/>
            <person name="de Beer Z.W."/>
            <person name="De Vos L."/>
            <person name="Chen L."/>
            <person name="Duong T.A."/>
            <person name="Gao Y."/>
            <person name="Hammerbacher A."/>
            <person name="Kikkert J.R."/>
            <person name="Li Y."/>
            <person name="Li H."/>
            <person name="Li K."/>
            <person name="Li Q."/>
            <person name="Liu X."/>
            <person name="Ma X."/>
            <person name="Naidoo K."/>
            <person name="Pethybridge S.J."/>
            <person name="Sun J."/>
            <person name="Steenkamp E.T."/>
            <person name="van der Nest M.A."/>
            <person name="van Wyk S."/>
            <person name="Wingfield M.J."/>
            <person name="Xiong C."/>
            <person name="Yue Q."/>
            <person name="Zhang X."/>
        </authorList>
    </citation>
    <scope>NUCLEOTIDE SEQUENCE [LARGE SCALE GENOMIC DNA]</scope>
    <source>
        <strain evidence="8 9">BP 5553</strain>
    </source>
</reference>
<keyword evidence="3" id="KW-0134">Cell wall</keyword>
<dbReference type="GO" id="GO:0005975">
    <property type="term" value="P:carbohydrate metabolic process"/>
    <property type="evidence" value="ECO:0007669"/>
    <property type="project" value="InterPro"/>
</dbReference>
<evidence type="ECO:0000256" key="2">
    <source>
        <dbReference type="ARBA" id="ARBA00008773"/>
    </source>
</evidence>
<dbReference type="GO" id="GO:0071555">
    <property type="term" value="P:cell wall organization"/>
    <property type="evidence" value="ECO:0007669"/>
    <property type="project" value="TreeGrafter"/>
</dbReference>
<dbReference type="InterPro" id="IPR017853">
    <property type="entry name" value="GH"/>
</dbReference>
<dbReference type="PANTHER" id="PTHR16631">
    <property type="entry name" value="GLUCAN 1,3-BETA-GLUCOSIDASE"/>
    <property type="match status" value="1"/>
</dbReference>
<evidence type="ECO:0000256" key="4">
    <source>
        <dbReference type="ARBA" id="ARBA00022525"/>
    </source>
</evidence>